<protein>
    <submittedName>
        <fullName evidence="2">Structural maintenance of chromosomes protein 6</fullName>
    </submittedName>
</protein>
<sequence>MPVVIASSPDSQAFMWSFLQSVLNSSLPSSKLIRILRMSDPERGQTTLPFRPVTQEEEDDQS</sequence>
<comment type="caution">
    <text evidence="2">The sequence shown here is derived from an EMBL/GenBank/DDBJ whole genome shotgun (WGS) entry which is preliminary data.</text>
</comment>
<name>A0ABQ9U4Q4_SAGOE</name>
<accession>A0ABQ9U4Q4</accession>
<keyword evidence="3" id="KW-1185">Reference proteome</keyword>
<feature type="region of interest" description="Disordered" evidence="1">
    <location>
        <begin position="43"/>
        <end position="62"/>
    </location>
</feature>
<dbReference type="EMBL" id="JASSZA010000015">
    <property type="protein sequence ID" value="KAK2092041.1"/>
    <property type="molecule type" value="Genomic_DNA"/>
</dbReference>
<reference evidence="2 3" key="1">
    <citation type="submission" date="2023-05" db="EMBL/GenBank/DDBJ databases">
        <title>B98-5 Cell Line De Novo Hybrid Assembly: An Optical Mapping Approach.</title>
        <authorList>
            <person name="Kananen K."/>
            <person name="Auerbach J.A."/>
            <person name="Kautto E."/>
            <person name="Blachly J.S."/>
        </authorList>
    </citation>
    <scope>NUCLEOTIDE SEQUENCE [LARGE SCALE GENOMIC DNA]</scope>
    <source>
        <strain evidence="2">B95-8</strain>
        <tissue evidence="2">Cell line</tissue>
    </source>
</reference>
<evidence type="ECO:0000313" key="2">
    <source>
        <dbReference type="EMBL" id="KAK2092041.1"/>
    </source>
</evidence>
<proteinExistence type="predicted"/>
<gene>
    <name evidence="2" type="primary">SMC6_1</name>
    <name evidence="2" type="ORF">P7K49_028569</name>
</gene>
<dbReference type="Proteomes" id="UP001266305">
    <property type="component" value="Unassembled WGS sequence"/>
</dbReference>
<organism evidence="2 3">
    <name type="scientific">Saguinus oedipus</name>
    <name type="common">Cotton-top tamarin</name>
    <name type="synonym">Oedipomidas oedipus</name>
    <dbReference type="NCBI Taxonomy" id="9490"/>
    <lineage>
        <taxon>Eukaryota</taxon>
        <taxon>Metazoa</taxon>
        <taxon>Chordata</taxon>
        <taxon>Craniata</taxon>
        <taxon>Vertebrata</taxon>
        <taxon>Euteleostomi</taxon>
        <taxon>Mammalia</taxon>
        <taxon>Eutheria</taxon>
        <taxon>Euarchontoglires</taxon>
        <taxon>Primates</taxon>
        <taxon>Haplorrhini</taxon>
        <taxon>Platyrrhini</taxon>
        <taxon>Cebidae</taxon>
        <taxon>Callitrichinae</taxon>
        <taxon>Saguinus</taxon>
    </lineage>
</organism>
<evidence type="ECO:0000256" key="1">
    <source>
        <dbReference type="SAM" id="MobiDB-lite"/>
    </source>
</evidence>
<evidence type="ECO:0000313" key="3">
    <source>
        <dbReference type="Proteomes" id="UP001266305"/>
    </source>
</evidence>